<dbReference type="Proteomes" id="UP001428341">
    <property type="component" value="Unassembled WGS sequence"/>
</dbReference>
<evidence type="ECO:0000313" key="4">
    <source>
        <dbReference type="Proteomes" id="UP001428341"/>
    </source>
</evidence>
<feature type="transmembrane region" description="Helical" evidence="2">
    <location>
        <begin position="6"/>
        <end position="24"/>
    </location>
</feature>
<evidence type="ECO:0000256" key="1">
    <source>
        <dbReference type="RuleBase" id="RU000487"/>
    </source>
</evidence>
<accession>A0AAP0LS65</accession>
<organism evidence="3 4">
    <name type="scientific">Citrus x changshan-huyou</name>
    <dbReference type="NCBI Taxonomy" id="2935761"/>
    <lineage>
        <taxon>Eukaryota</taxon>
        <taxon>Viridiplantae</taxon>
        <taxon>Streptophyta</taxon>
        <taxon>Embryophyta</taxon>
        <taxon>Tracheophyta</taxon>
        <taxon>Spermatophyta</taxon>
        <taxon>Magnoliopsida</taxon>
        <taxon>eudicotyledons</taxon>
        <taxon>Gunneridae</taxon>
        <taxon>Pentapetalae</taxon>
        <taxon>rosids</taxon>
        <taxon>malvids</taxon>
        <taxon>Sapindales</taxon>
        <taxon>Rutaceae</taxon>
        <taxon>Aurantioideae</taxon>
        <taxon>Citrus</taxon>
    </lineage>
</organism>
<evidence type="ECO:0000313" key="3">
    <source>
        <dbReference type="EMBL" id="KAK9182817.1"/>
    </source>
</evidence>
<dbReference type="AlphaFoldDB" id="A0AAP0LS65"/>
<keyword evidence="2" id="KW-0812">Transmembrane</keyword>
<dbReference type="FunFam" id="3.30.420.40:FF:000378">
    <property type="entry name" value="Actin-related protein 9"/>
    <property type="match status" value="1"/>
</dbReference>
<dbReference type="Gene3D" id="3.30.420.40">
    <property type="match status" value="3"/>
</dbReference>
<dbReference type="InterPro" id="IPR008637">
    <property type="entry name" value="HR_lesion"/>
</dbReference>
<dbReference type="InterPro" id="IPR004000">
    <property type="entry name" value="Actin"/>
</dbReference>
<reference evidence="3 4" key="1">
    <citation type="submission" date="2024-05" db="EMBL/GenBank/DDBJ databases">
        <title>Haplotype-resolved chromosome-level genome assembly of Huyou (Citrus changshanensis).</title>
        <authorList>
            <person name="Miao C."/>
            <person name="Chen W."/>
            <person name="Wu Y."/>
            <person name="Wang L."/>
            <person name="Zhao S."/>
            <person name="Grierson D."/>
            <person name="Xu C."/>
            <person name="Chen K."/>
        </authorList>
    </citation>
    <scope>NUCLEOTIDE SEQUENCE [LARGE SCALE GENOMIC DNA]</scope>
    <source>
        <strain evidence="3">01-14</strain>
        <tissue evidence="3">Leaf</tissue>
    </source>
</reference>
<gene>
    <name evidence="3" type="ORF">WN944_025964</name>
</gene>
<dbReference type="FunFam" id="3.90.640.10:FF:000044">
    <property type="entry name" value="Actin-related protein 9"/>
    <property type="match status" value="1"/>
</dbReference>
<keyword evidence="4" id="KW-1185">Reference proteome</keyword>
<dbReference type="Pfam" id="PF00022">
    <property type="entry name" value="Actin"/>
    <property type="match status" value="1"/>
</dbReference>
<dbReference type="Pfam" id="PF05514">
    <property type="entry name" value="HR_lesion"/>
    <property type="match status" value="1"/>
</dbReference>
<evidence type="ECO:0000256" key="2">
    <source>
        <dbReference type="SAM" id="Phobius"/>
    </source>
</evidence>
<keyword evidence="2" id="KW-1133">Transmembrane helix</keyword>
<proteinExistence type="inferred from homology"/>
<dbReference type="SUPFAM" id="SSF53067">
    <property type="entry name" value="Actin-like ATPase domain"/>
    <property type="match status" value="2"/>
</dbReference>
<keyword evidence="2" id="KW-0472">Membrane</keyword>
<dbReference type="InterPro" id="IPR043129">
    <property type="entry name" value="ATPase_NBD"/>
</dbReference>
<dbReference type="Gene3D" id="3.90.640.10">
    <property type="entry name" value="Actin, Chain A, domain 4"/>
    <property type="match status" value="1"/>
</dbReference>
<feature type="transmembrane region" description="Helical" evidence="2">
    <location>
        <begin position="122"/>
        <end position="142"/>
    </location>
</feature>
<dbReference type="SMART" id="SM00268">
    <property type="entry name" value="ACTIN"/>
    <property type="match status" value="1"/>
</dbReference>
<comment type="similarity">
    <text evidence="1">Belongs to the actin family.</text>
</comment>
<sequence>MGFFSFLGRVLFASLFILSAWQMFNDFGVDGGPAAKELIPKLAVAKKHISKLLGIAIPDVEVRHVVATNIFLKGVGGFLFVFGNSFGAFLLLVYVALSSPLLYDFYNYSPKHPEFTPLLNEFLQSIAIFGALLFFIGMKNSLPRRQHKKKAPKDYLKTVVPSQLIAERGSNIVVINPGSANIRIGLAQHDTPLNIPHCIARRTSQVPKRNVVDQMLNSQVTTSQHVERERAYDVIASLMKIPFLDEEVANNSFPRKMGRVDAFNQQNSRKDVAFSWTNVYEKEPTPSTALESSSSMNHGIIKESVGQHRNTDIKELNSSECKFREFICGEEALRVSPTEPYCIHRPIRRGHLNISQHYPMQQLETKYIYFMLSIQCDTIQASSPSAVLEDLYAIWDWILTEKLHIPRSERNLYSAILVLPESFDNREIKEMLSIVLRDLRFASAVVHQEGLAAVFGNGLSTACVVNMGAQVTSVICVEDGVALPNTEKTLPFGGEDISRCLLWTQRHHQTWPQIRTDILTKAIDLLMLNRIKESYSEIKEGEIDAVAVVHSYEDGMPPGSHKTRLTALNVPPMGLFYPKLLVPDVYPPPPRSWFNDYEDMLEDTWHTDFPRRSDISDNFYPGINVGLPMWESYPVLTTKPKKEEKIGLAEAVTSSILSTGRIDLQRKLFCSIQLIGGVALTGGLIPAVEERVLHAIPSNEAIDMVEVLGILDFGRDAWIHREDWIRNGIHIGSGRKYKDSYFLQAQAMCYINS</sequence>
<name>A0AAP0LS65_9ROSI</name>
<dbReference type="EMBL" id="JBCGBO010000024">
    <property type="protein sequence ID" value="KAK9182817.1"/>
    <property type="molecule type" value="Genomic_DNA"/>
</dbReference>
<dbReference type="PANTHER" id="PTHR31474:SF4">
    <property type="entry name" value="NICOTIANA LESION-INDUCING LIKE"/>
    <property type="match status" value="1"/>
</dbReference>
<feature type="transmembrane region" description="Helical" evidence="2">
    <location>
        <begin position="78"/>
        <end position="102"/>
    </location>
</feature>
<dbReference type="PANTHER" id="PTHR31474">
    <property type="entry name" value="HR-LIKE LESION-INDUCER"/>
    <property type="match status" value="1"/>
</dbReference>
<dbReference type="CDD" id="cd10206">
    <property type="entry name" value="ASKHA_NBD_Arp8-like"/>
    <property type="match status" value="1"/>
</dbReference>
<evidence type="ECO:0008006" key="5">
    <source>
        <dbReference type="Google" id="ProtNLM"/>
    </source>
</evidence>
<protein>
    <recommendedName>
        <fullName evidence="5">Actin-related protein 9</fullName>
    </recommendedName>
</protein>
<comment type="caution">
    <text evidence="3">The sequence shown here is derived from an EMBL/GenBank/DDBJ whole genome shotgun (WGS) entry which is preliminary data.</text>
</comment>